<dbReference type="GO" id="GO:0006189">
    <property type="term" value="P:'de novo' IMP biosynthetic process"/>
    <property type="evidence" value="ECO:0007669"/>
    <property type="project" value="TreeGrafter"/>
</dbReference>
<dbReference type="InterPro" id="IPR036477">
    <property type="entry name" value="Formyl_transf_N_sf"/>
</dbReference>
<dbReference type="GO" id="GO:0005829">
    <property type="term" value="C:cytosol"/>
    <property type="evidence" value="ECO:0007669"/>
    <property type="project" value="TreeGrafter"/>
</dbReference>
<dbReference type="AlphaFoldDB" id="A0A1F7ILT5"/>
<evidence type="ECO:0000256" key="1">
    <source>
        <dbReference type="ARBA" id="ARBA00005054"/>
    </source>
</evidence>
<organism evidence="6 7">
    <name type="scientific">Candidatus Roizmanbacteria bacterium RIFCSPLOWO2_01_FULL_37_16</name>
    <dbReference type="NCBI Taxonomy" id="1802058"/>
    <lineage>
        <taxon>Bacteria</taxon>
        <taxon>Candidatus Roizmaniibacteriota</taxon>
    </lineage>
</organism>
<dbReference type="EC" id="2.1.2.2" evidence="2"/>
<dbReference type="Pfam" id="PF00551">
    <property type="entry name" value="Formyl_trans_N"/>
    <property type="match status" value="1"/>
</dbReference>
<evidence type="ECO:0000256" key="4">
    <source>
        <dbReference type="ARBA" id="ARBA00022755"/>
    </source>
</evidence>
<dbReference type="InterPro" id="IPR002376">
    <property type="entry name" value="Formyl_transf_N"/>
</dbReference>
<dbReference type="PANTHER" id="PTHR43369">
    <property type="entry name" value="PHOSPHORIBOSYLGLYCINAMIDE FORMYLTRANSFERASE"/>
    <property type="match status" value="1"/>
</dbReference>
<dbReference type="SUPFAM" id="SSF53328">
    <property type="entry name" value="Formyltransferase"/>
    <property type="match status" value="1"/>
</dbReference>
<gene>
    <name evidence="6" type="ORF">A3B40_01840</name>
</gene>
<evidence type="ECO:0000313" key="6">
    <source>
        <dbReference type="EMBL" id="OGK44346.1"/>
    </source>
</evidence>
<evidence type="ECO:0000256" key="3">
    <source>
        <dbReference type="ARBA" id="ARBA00022679"/>
    </source>
</evidence>
<dbReference type="Proteomes" id="UP000178040">
    <property type="component" value="Unassembled WGS sequence"/>
</dbReference>
<protein>
    <recommendedName>
        <fullName evidence="2">phosphoribosylglycinamide formyltransferase 1</fullName>
        <ecNumber evidence="2">2.1.2.2</ecNumber>
    </recommendedName>
</protein>
<accession>A0A1F7ILT5</accession>
<proteinExistence type="predicted"/>
<name>A0A1F7ILT5_9BACT</name>
<keyword evidence="3" id="KW-0808">Transferase</keyword>
<dbReference type="GO" id="GO:0004644">
    <property type="term" value="F:phosphoribosylglycinamide formyltransferase activity"/>
    <property type="evidence" value="ECO:0007669"/>
    <property type="project" value="UniProtKB-EC"/>
</dbReference>
<comment type="pathway">
    <text evidence="1">Purine metabolism; IMP biosynthesis via de novo pathway; N(2)-formyl-N(1)-(5-phospho-D-ribosyl)glycinamide from N(1)-(5-phospho-D-ribosyl)glycinamide (10-formyl THF route): step 1/1.</text>
</comment>
<comment type="caution">
    <text evidence="6">The sequence shown here is derived from an EMBL/GenBank/DDBJ whole genome shotgun (WGS) entry which is preliminary data.</text>
</comment>
<dbReference type="EMBL" id="MGAI01000030">
    <property type="protein sequence ID" value="OGK44346.1"/>
    <property type="molecule type" value="Genomic_DNA"/>
</dbReference>
<evidence type="ECO:0000256" key="2">
    <source>
        <dbReference type="ARBA" id="ARBA00012254"/>
    </source>
</evidence>
<feature type="domain" description="Formyl transferase N-terminal" evidence="5">
    <location>
        <begin position="76"/>
        <end position="190"/>
    </location>
</feature>
<reference evidence="6 7" key="1">
    <citation type="journal article" date="2016" name="Nat. Commun.">
        <title>Thousands of microbial genomes shed light on interconnected biogeochemical processes in an aquifer system.</title>
        <authorList>
            <person name="Anantharaman K."/>
            <person name="Brown C.T."/>
            <person name="Hug L.A."/>
            <person name="Sharon I."/>
            <person name="Castelle C.J."/>
            <person name="Probst A.J."/>
            <person name="Thomas B.C."/>
            <person name="Singh A."/>
            <person name="Wilkins M.J."/>
            <person name="Karaoz U."/>
            <person name="Brodie E.L."/>
            <person name="Williams K.H."/>
            <person name="Hubbard S.S."/>
            <person name="Banfield J.F."/>
        </authorList>
    </citation>
    <scope>NUCLEOTIDE SEQUENCE [LARGE SCALE GENOMIC DNA]</scope>
</reference>
<keyword evidence="4" id="KW-0658">Purine biosynthesis</keyword>
<dbReference type="Gene3D" id="3.40.50.170">
    <property type="entry name" value="Formyl transferase, N-terminal domain"/>
    <property type="match status" value="1"/>
</dbReference>
<evidence type="ECO:0000259" key="5">
    <source>
        <dbReference type="Pfam" id="PF00551"/>
    </source>
</evidence>
<sequence>MKIKNIMLFGYNFPHKKTQDFIFRLLIENYNIKYVIAAPWKKLNIPRSAIRISPEHVGLVHPKSICKKFNIKLIVSRHNSQETINFLKKNPVDLYIISGARILTKEVIESTKNKIFNIHPGLLPQVRGLDTLLWSIYFNKPLGMTAHFISKKIDSGLLIYKEKLLLKLSDTISDVSLRLLEEQTEVLIQSLKRLKSSKISELQNLDLKKAVYNTKMPQYLEKKTITKFPLWLKKFAKY</sequence>
<evidence type="ECO:0000313" key="7">
    <source>
        <dbReference type="Proteomes" id="UP000178040"/>
    </source>
</evidence>
<dbReference type="PANTHER" id="PTHR43369:SF2">
    <property type="entry name" value="PHOSPHORIBOSYLGLYCINAMIDE FORMYLTRANSFERASE"/>
    <property type="match status" value="1"/>
</dbReference>